<evidence type="ECO:0000313" key="2">
    <source>
        <dbReference type="Proteomes" id="UP000825729"/>
    </source>
</evidence>
<reference evidence="1 2" key="1">
    <citation type="submission" date="2021-07" db="EMBL/GenBank/DDBJ databases">
        <title>The Aristolochia fimbriata genome: insights into angiosperm evolution, floral development and chemical biosynthesis.</title>
        <authorList>
            <person name="Jiao Y."/>
        </authorList>
    </citation>
    <scope>NUCLEOTIDE SEQUENCE [LARGE SCALE GENOMIC DNA]</scope>
    <source>
        <strain evidence="1">IBCAS-2021</strain>
        <tissue evidence="1">Leaf</tissue>
    </source>
</reference>
<evidence type="ECO:0000313" key="1">
    <source>
        <dbReference type="EMBL" id="KAG9445082.1"/>
    </source>
</evidence>
<sequence length="90" mass="10261">MGVTSDSRGTNLSPEKLSYYLFVTKLHTFWRLYKIWWIQNGSASKRHRQEAAISTDSEDVSGQEVQVGLSQILMSLLCRCKSHKEGKSPQ</sequence>
<dbReference type="Proteomes" id="UP000825729">
    <property type="component" value="Unassembled WGS sequence"/>
</dbReference>
<gene>
    <name evidence="1" type="ORF">H6P81_016422</name>
</gene>
<comment type="caution">
    <text evidence="1">The sequence shown here is derived from an EMBL/GenBank/DDBJ whole genome shotgun (WGS) entry which is preliminary data.</text>
</comment>
<proteinExistence type="predicted"/>
<organism evidence="1 2">
    <name type="scientific">Aristolochia fimbriata</name>
    <name type="common">White veined hardy Dutchman's pipe vine</name>
    <dbReference type="NCBI Taxonomy" id="158543"/>
    <lineage>
        <taxon>Eukaryota</taxon>
        <taxon>Viridiplantae</taxon>
        <taxon>Streptophyta</taxon>
        <taxon>Embryophyta</taxon>
        <taxon>Tracheophyta</taxon>
        <taxon>Spermatophyta</taxon>
        <taxon>Magnoliopsida</taxon>
        <taxon>Magnoliidae</taxon>
        <taxon>Piperales</taxon>
        <taxon>Aristolochiaceae</taxon>
        <taxon>Aristolochia</taxon>
    </lineage>
</organism>
<protein>
    <submittedName>
        <fullName evidence="1">Uncharacterized protein</fullName>
    </submittedName>
</protein>
<accession>A0AAV7EBG8</accession>
<dbReference type="EMBL" id="JAINDJ010000006">
    <property type="protein sequence ID" value="KAG9445082.1"/>
    <property type="molecule type" value="Genomic_DNA"/>
</dbReference>
<keyword evidence="2" id="KW-1185">Reference proteome</keyword>
<name>A0AAV7EBG8_ARIFI</name>
<dbReference type="AlphaFoldDB" id="A0AAV7EBG8"/>